<evidence type="ECO:0000313" key="2">
    <source>
        <dbReference type="Proteomes" id="UP000588369"/>
    </source>
</evidence>
<organism evidence="1 2">
    <name type="scientific">Bifidobacterium thermophilum</name>
    <dbReference type="NCBI Taxonomy" id="33905"/>
    <lineage>
        <taxon>Bacteria</taxon>
        <taxon>Bacillati</taxon>
        <taxon>Actinomycetota</taxon>
        <taxon>Actinomycetes</taxon>
        <taxon>Bifidobacteriales</taxon>
        <taxon>Bifidobacteriaceae</taxon>
        <taxon>Bifidobacterium</taxon>
    </lineage>
</organism>
<protein>
    <submittedName>
        <fullName evidence="1">Uncharacterized protein</fullName>
    </submittedName>
</protein>
<name>A0A7X9NQY7_9BIFI</name>
<gene>
    <name evidence="1" type="ORF">HF844_05210</name>
</gene>
<sequence>MAALRALAGEWLTQLDSSADWMNEMTAKTISEGATGQGRDVLVLGALTQPPSINGLAQAAEQGECAIRLKRAVRDPAARPDPERLKRADMVLSTAALGEDTDRAALYGLRALFAWLGGDTGTARELASDSASIDASDESHLSAALIAFAVTHDLAPAWDRRVAHA</sequence>
<dbReference type="AlphaFoldDB" id="A0A7X9NQY7"/>
<dbReference type="Proteomes" id="UP000588369">
    <property type="component" value="Unassembled WGS sequence"/>
</dbReference>
<dbReference type="EMBL" id="JABAGI010000005">
    <property type="protein sequence ID" value="NME62198.1"/>
    <property type="molecule type" value="Genomic_DNA"/>
</dbReference>
<dbReference type="RefSeq" id="WP_168984186.1">
    <property type="nucleotide sequence ID" value="NZ_JABAGI010000005.1"/>
</dbReference>
<reference evidence="1 2" key="1">
    <citation type="submission" date="2020-04" db="EMBL/GenBank/DDBJ databases">
        <authorList>
            <person name="Hitch T.C.A."/>
            <person name="Wylensek D."/>
            <person name="Clavel T."/>
        </authorList>
    </citation>
    <scope>NUCLEOTIDE SEQUENCE [LARGE SCALE GENOMIC DNA]</scope>
    <source>
        <strain evidence="1 2">BSM-130-P53-3C</strain>
    </source>
</reference>
<proteinExistence type="predicted"/>
<comment type="caution">
    <text evidence="1">The sequence shown here is derived from an EMBL/GenBank/DDBJ whole genome shotgun (WGS) entry which is preliminary data.</text>
</comment>
<evidence type="ECO:0000313" key="1">
    <source>
        <dbReference type="EMBL" id="NME62198.1"/>
    </source>
</evidence>
<accession>A0A7X9NQY7</accession>